<proteinExistence type="predicted"/>
<reference evidence="2 3" key="1">
    <citation type="submission" date="2024-09" db="EMBL/GenBank/DDBJ databases">
        <title>Rethinking Asexuality: The Enigmatic Case of Functional Sexual Genes in Lepraria (Stereocaulaceae).</title>
        <authorList>
            <person name="Doellman M."/>
            <person name="Sun Y."/>
            <person name="Barcenas-Pena A."/>
            <person name="Lumbsch H.T."/>
            <person name="Grewe F."/>
        </authorList>
    </citation>
    <scope>NUCLEOTIDE SEQUENCE [LARGE SCALE GENOMIC DNA]</scope>
    <source>
        <strain evidence="2 3">Grewe 0041</strain>
    </source>
</reference>
<protein>
    <submittedName>
        <fullName evidence="2">Uncharacterized protein</fullName>
    </submittedName>
</protein>
<gene>
    <name evidence="2" type="ORF">ABVK25_007604</name>
</gene>
<evidence type="ECO:0000313" key="3">
    <source>
        <dbReference type="Proteomes" id="UP001590951"/>
    </source>
</evidence>
<accession>A0ABR4B2M0</accession>
<evidence type="ECO:0000256" key="1">
    <source>
        <dbReference type="SAM" id="MobiDB-lite"/>
    </source>
</evidence>
<feature type="region of interest" description="Disordered" evidence="1">
    <location>
        <begin position="47"/>
        <end position="69"/>
    </location>
</feature>
<organism evidence="2 3">
    <name type="scientific">Lepraria finkii</name>
    <dbReference type="NCBI Taxonomy" id="1340010"/>
    <lineage>
        <taxon>Eukaryota</taxon>
        <taxon>Fungi</taxon>
        <taxon>Dikarya</taxon>
        <taxon>Ascomycota</taxon>
        <taxon>Pezizomycotina</taxon>
        <taxon>Lecanoromycetes</taxon>
        <taxon>OSLEUM clade</taxon>
        <taxon>Lecanoromycetidae</taxon>
        <taxon>Lecanorales</taxon>
        <taxon>Lecanorineae</taxon>
        <taxon>Stereocaulaceae</taxon>
        <taxon>Lepraria</taxon>
    </lineage>
</organism>
<feature type="compositionally biased region" description="Low complexity" evidence="1">
    <location>
        <begin position="48"/>
        <end position="60"/>
    </location>
</feature>
<sequence length="105" mass="11955">MEHATIFTLLREWGRSQITDAVYRKVHGNDDKVAISIMKRLMQDYEAKQSISPSSSVKKSGPPEDTEPNPLLTYFSRVMDFGDPLGKLKNLEQSPMSSLIMRNPR</sequence>
<dbReference type="Proteomes" id="UP001590951">
    <property type="component" value="Unassembled WGS sequence"/>
</dbReference>
<dbReference type="EMBL" id="JBHFEH010000029">
    <property type="protein sequence ID" value="KAL2052162.1"/>
    <property type="molecule type" value="Genomic_DNA"/>
</dbReference>
<name>A0ABR4B2M0_9LECA</name>
<evidence type="ECO:0000313" key="2">
    <source>
        <dbReference type="EMBL" id="KAL2052162.1"/>
    </source>
</evidence>
<keyword evidence="3" id="KW-1185">Reference proteome</keyword>
<comment type="caution">
    <text evidence="2">The sequence shown here is derived from an EMBL/GenBank/DDBJ whole genome shotgun (WGS) entry which is preliminary data.</text>
</comment>